<gene>
    <name evidence="2" type="ORF">F5050DRAFT_494092</name>
</gene>
<sequence>MHLYHRTSFGIYFVLFLVFVCTAMPFSAYSLPQDAPASVHLIGEKRTKTSGQSKSVKVEFICQGGQEIKGSEAFAKLVRYLDVVAEPLGFSSSIKHAKYSPPWRNSEGTVQFSLTTKEKAVYIGFMAVGNKSNVGRDLTDVEQYAISEEPLTDFTLYFVGKHKAWEIVVKMKGGIIQPQETKKD</sequence>
<reference evidence="2" key="1">
    <citation type="submission" date="2022-08" db="EMBL/GenBank/DDBJ databases">
        <authorList>
            <consortium name="DOE Joint Genome Institute"/>
            <person name="Min B."/>
            <person name="Riley R."/>
            <person name="Sierra-Patev S."/>
            <person name="Naranjo-Ortiz M."/>
            <person name="Looney B."/>
            <person name="Konkel Z."/>
            <person name="Slot J.C."/>
            <person name="Sakamoto Y."/>
            <person name="Steenwyk J.L."/>
            <person name="Rokas A."/>
            <person name="Carro J."/>
            <person name="Camarero S."/>
            <person name="Ferreira P."/>
            <person name="Molpeceres G."/>
            <person name="Ruiz-Duenas F.J."/>
            <person name="Serrano A."/>
            <person name="Henrissat B."/>
            <person name="Drula E."/>
            <person name="Hughes K.W."/>
            <person name="Mata J.L."/>
            <person name="Ishikawa N.K."/>
            <person name="Vargas-Isla R."/>
            <person name="Ushijima S."/>
            <person name="Smith C.A."/>
            <person name="Ahrendt S."/>
            <person name="Andreopoulos W."/>
            <person name="He G."/>
            <person name="Labutti K."/>
            <person name="Lipzen A."/>
            <person name="Ng V."/>
            <person name="Sandor L."/>
            <person name="Barry K."/>
            <person name="Martinez A.T."/>
            <person name="Xiao Y."/>
            <person name="Gibbons J.G."/>
            <person name="Terashima K."/>
            <person name="Hibbett D.S."/>
            <person name="Grigoriev I.V."/>
        </authorList>
    </citation>
    <scope>NUCLEOTIDE SEQUENCE</scope>
    <source>
        <strain evidence="2">TFB10827</strain>
    </source>
</reference>
<keyword evidence="3" id="KW-1185">Reference proteome</keyword>
<proteinExistence type="predicted"/>
<comment type="caution">
    <text evidence="2">The sequence shown here is derived from an EMBL/GenBank/DDBJ whole genome shotgun (WGS) entry which is preliminary data.</text>
</comment>
<dbReference type="EMBL" id="MU790503">
    <property type="protein sequence ID" value="KAJ4002280.1"/>
    <property type="molecule type" value="Genomic_DNA"/>
</dbReference>
<organism evidence="2 3">
    <name type="scientific">Lentinula boryana</name>
    <dbReference type="NCBI Taxonomy" id="40481"/>
    <lineage>
        <taxon>Eukaryota</taxon>
        <taxon>Fungi</taxon>
        <taxon>Dikarya</taxon>
        <taxon>Basidiomycota</taxon>
        <taxon>Agaricomycotina</taxon>
        <taxon>Agaricomycetes</taxon>
        <taxon>Agaricomycetidae</taxon>
        <taxon>Agaricales</taxon>
        <taxon>Marasmiineae</taxon>
        <taxon>Omphalotaceae</taxon>
        <taxon>Lentinula</taxon>
    </lineage>
</organism>
<accession>A0ABQ8QV82</accession>
<keyword evidence="1" id="KW-0732">Signal</keyword>
<name>A0ABQ8QV82_9AGAR</name>
<protein>
    <submittedName>
        <fullName evidence="2">Uncharacterized protein</fullName>
    </submittedName>
</protein>
<dbReference type="Proteomes" id="UP001163828">
    <property type="component" value="Unassembled WGS sequence"/>
</dbReference>
<feature type="chain" id="PRO_5045317391" evidence="1">
    <location>
        <begin position="24"/>
        <end position="184"/>
    </location>
</feature>
<evidence type="ECO:0000313" key="2">
    <source>
        <dbReference type="EMBL" id="KAJ4002280.1"/>
    </source>
</evidence>
<evidence type="ECO:0000313" key="3">
    <source>
        <dbReference type="Proteomes" id="UP001163828"/>
    </source>
</evidence>
<evidence type="ECO:0000256" key="1">
    <source>
        <dbReference type="SAM" id="SignalP"/>
    </source>
</evidence>
<feature type="signal peptide" evidence="1">
    <location>
        <begin position="1"/>
        <end position="23"/>
    </location>
</feature>